<keyword evidence="3" id="KW-1185">Reference proteome</keyword>
<feature type="transmembrane region" description="Helical" evidence="1">
    <location>
        <begin position="167"/>
        <end position="190"/>
    </location>
</feature>
<evidence type="ECO:0000313" key="3">
    <source>
        <dbReference type="Proteomes" id="UP000198914"/>
    </source>
</evidence>
<dbReference type="EMBL" id="FNPX01000001">
    <property type="protein sequence ID" value="SDY46385.1"/>
    <property type="molecule type" value="Genomic_DNA"/>
</dbReference>
<sequence>MMILSIGLAMTANAAVIGTYTHDYGKSSGLIAPSEYGKHKGRHVEVGSAGSGRSDFRDIIDISGIGPNVTVDSIDLMLMFDEAGPDPKKSENWFVEISGAGSGIGTNTVAMLDEDQAPQTFTLRPGTDAFEAAVAGLRIDFTFTEPGIGRSDAFRLFSATVRVNGSVVAAVPLPAPGVLLLAALGALAFLRRRSAAATNRKLPQT</sequence>
<accession>A0A1H3K3Q7</accession>
<name>A0A1H3K3Q7_9RHOB</name>
<gene>
    <name evidence="2" type="ORF">SAMN05444004_101504</name>
</gene>
<dbReference type="Proteomes" id="UP000198914">
    <property type="component" value="Unassembled WGS sequence"/>
</dbReference>
<keyword evidence="1" id="KW-0812">Transmembrane</keyword>
<organism evidence="2 3">
    <name type="scientific">Jannaschia faecimaris</name>
    <dbReference type="NCBI Taxonomy" id="1244108"/>
    <lineage>
        <taxon>Bacteria</taxon>
        <taxon>Pseudomonadati</taxon>
        <taxon>Pseudomonadota</taxon>
        <taxon>Alphaproteobacteria</taxon>
        <taxon>Rhodobacterales</taxon>
        <taxon>Roseobacteraceae</taxon>
        <taxon>Jannaschia</taxon>
    </lineage>
</organism>
<dbReference type="STRING" id="1244108.SAMN05444004_101504"/>
<evidence type="ECO:0000256" key="1">
    <source>
        <dbReference type="SAM" id="Phobius"/>
    </source>
</evidence>
<protein>
    <submittedName>
        <fullName evidence="2">VPLPA-CTERM protein sorting domain-containing protein</fullName>
    </submittedName>
</protein>
<keyword evidence="1" id="KW-0472">Membrane</keyword>
<reference evidence="3" key="1">
    <citation type="submission" date="2016-10" db="EMBL/GenBank/DDBJ databases">
        <authorList>
            <person name="Varghese N."/>
            <person name="Submissions S."/>
        </authorList>
    </citation>
    <scope>NUCLEOTIDE SEQUENCE [LARGE SCALE GENOMIC DNA]</scope>
    <source>
        <strain evidence="3">DSM 100420</strain>
    </source>
</reference>
<proteinExistence type="predicted"/>
<evidence type="ECO:0000313" key="2">
    <source>
        <dbReference type="EMBL" id="SDY46385.1"/>
    </source>
</evidence>
<keyword evidence="1" id="KW-1133">Transmembrane helix</keyword>
<dbReference type="AlphaFoldDB" id="A0A1H3K3Q7"/>